<name>A0A915IPG7_ROMCU</name>
<proteinExistence type="predicted"/>
<dbReference type="WBParaSite" id="nRc.2.0.1.t16083-RA">
    <property type="protein sequence ID" value="nRc.2.0.1.t16083-RA"/>
    <property type="gene ID" value="nRc.2.0.1.g16083"/>
</dbReference>
<organism evidence="1 2">
    <name type="scientific">Romanomermis culicivorax</name>
    <name type="common">Nematode worm</name>
    <dbReference type="NCBI Taxonomy" id="13658"/>
    <lineage>
        <taxon>Eukaryota</taxon>
        <taxon>Metazoa</taxon>
        <taxon>Ecdysozoa</taxon>
        <taxon>Nematoda</taxon>
        <taxon>Enoplea</taxon>
        <taxon>Dorylaimia</taxon>
        <taxon>Mermithida</taxon>
        <taxon>Mermithoidea</taxon>
        <taxon>Mermithidae</taxon>
        <taxon>Romanomermis</taxon>
    </lineage>
</organism>
<evidence type="ECO:0000313" key="1">
    <source>
        <dbReference type="Proteomes" id="UP000887565"/>
    </source>
</evidence>
<dbReference type="Proteomes" id="UP000887565">
    <property type="component" value="Unplaced"/>
</dbReference>
<reference evidence="2" key="1">
    <citation type="submission" date="2022-11" db="UniProtKB">
        <authorList>
            <consortium name="WormBaseParasite"/>
        </authorList>
    </citation>
    <scope>IDENTIFICATION</scope>
</reference>
<protein>
    <submittedName>
        <fullName evidence="2">Uncharacterized protein</fullName>
    </submittedName>
</protein>
<keyword evidence="1" id="KW-1185">Reference proteome</keyword>
<accession>A0A915IPG7</accession>
<sequence>MQFIFVDVIGDLNKSSRNYATNGIESNGKTRNILNKSRINVNSDQHDWAKTQAEAFLSQSMLGLDYVVDKLDKRKKDEIEQNRPTLEESDHNDGIFRSILKLIGRAGKAAVKVLLNRVISNIRKSMTTKRVSDLGITSYYFNEARLSTLRRVPLMTERGEFLKNTRGE</sequence>
<evidence type="ECO:0000313" key="2">
    <source>
        <dbReference type="WBParaSite" id="nRc.2.0.1.t16083-RA"/>
    </source>
</evidence>
<dbReference type="AlphaFoldDB" id="A0A915IPG7"/>